<dbReference type="InterPro" id="IPR010730">
    <property type="entry name" value="HET"/>
</dbReference>
<keyword evidence="3" id="KW-1185">Reference proteome</keyword>
<evidence type="ECO:0000313" key="3">
    <source>
        <dbReference type="Proteomes" id="UP000799324"/>
    </source>
</evidence>
<evidence type="ECO:0000313" key="2">
    <source>
        <dbReference type="EMBL" id="KAF2661360.1"/>
    </source>
</evidence>
<dbReference type="AlphaFoldDB" id="A0A6A6TNI2"/>
<dbReference type="PANTHER" id="PTHR10622">
    <property type="entry name" value="HET DOMAIN-CONTAINING PROTEIN"/>
    <property type="match status" value="1"/>
</dbReference>
<proteinExistence type="predicted"/>
<name>A0A6A6TNI2_9PLEO</name>
<organism evidence="2 3">
    <name type="scientific">Lophiostoma macrostomum CBS 122681</name>
    <dbReference type="NCBI Taxonomy" id="1314788"/>
    <lineage>
        <taxon>Eukaryota</taxon>
        <taxon>Fungi</taxon>
        <taxon>Dikarya</taxon>
        <taxon>Ascomycota</taxon>
        <taxon>Pezizomycotina</taxon>
        <taxon>Dothideomycetes</taxon>
        <taxon>Pleosporomycetidae</taxon>
        <taxon>Pleosporales</taxon>
        <taxon>Lophiostomataceae</taxon>
        <taxon>Lophiostoma</taxon>
    </lineage>
</organism>
<sequence>MRFINTTTFELQDVYIDAPGSADKRYAILSHRWSDNELDYQTYMGLDKSILRGKDSPVGNNTSLGKIWWACHVASQQKLPYLWIDTCCINKQDIPELDRSIRSMFSWYEKAAVCYAYLASATEPVEALRKDEYGFFDTAGADEKRKPKEWFTRGWRRSRNTFPSGCSGESRRTARRIWSFDGLIVMSLRLPKRCRERTRGALMVFRRLMRLV</sequence>
<dbReference type="Pfam" id="PF06985">
    <property type="entry name" value="HET"/>
    <property type="match status" value="1"/>
</dbReference>
<dbReference type="Proteomes" id="UP000799324">
    <property type="component" value="Unassembled WGS sequence"/>
</dbReference>
<feature type="domain" description="Heterokaryon incompatibility" evidence="1">
    <location>
        <begin position="26"/>
        <end position="179"/>
    </location>
</feature>
<reference evidence="2" key="1">
    <citation type="journal article" date="2020" name="Stud. Mycol.">
        <title>101 Dothideomycetes genomes: a test case for predicting lifestyles and emergence of pathogens.</title>
        <authorList>
            <person name="Haridas S."/>
            <person name="Albert R."/>
            <person name="Binder M."/>
            <person name="Bloem J."/>
            <person name="Labutti K."/>
            <person name="Salamov A."/>
            <person name="Andreopoulos B."/>
            <person name="Baker S."/>
            <person name="Barry K."/>
            <person name="Bills G."/>
            <person name="Bluhm B."/>
            <person name="Cannon C."/>
            <person name="Castanera R."/>
            <person name="Culley D."/>
            <person name="Daum C."/>
            <person name="Ezra D."/>
            <person name="Gonzalez J."/>
            <person name="Henrissat B."/>
            <person name="Kuo A."/>
            <person name="Liang C."/>
            <person name="Lipzen A."/>
            <person name="Lutzoni F."/>
            <person name="Magnuson J."/>
            <person name="Mondo S."/>
            <person name="Nolan M."/>
            <person name="Ohm R."/>
            <person name="Pangilinan J."/>
            <person name="Park H.-J."/>
            <person name="Ramirez L."/>
            <person name="Alfaro M."/>
            <person name="Sun H."/>
            <person name="Tritt A."/>
            <person name="Yoshinaga Y."/>
            <person name="Zwiers L.-H."/>
            <person name="Turgeon B."/>
            <person name="Goodwin S."/>
            <person name="Spatafora J."/>
            <person name="Crous P."/>
            <person name="Grigoriev I."/>
        </authorList>
    </citation>
    <scope>NUCLEOTIDE SEQUENCE</scope>
    <source>
        <strain evidence="2">CBS 122681</strain>
    </source>
</reference>
<accession>A0A6A6TNI2</accession>
<dbReference type="EMBL" id="MU004294">
    <property type="protein sequence ID" value="KAF2661360.1"/>
    <property type="molecule type" value="Genomic_DNA"/>
</dbReference>
<dbReference type="PANTHER" id="PTHR10622:SF10">
    <property type="entry name" value="HET DOMAIN-CONTAINING PROTEIN"/>
    <property type="match status" value="1"/>
</dbReference>
<evidence type="ECO:0000259" key="1">
    <source>
        <dbReference type="Pfam" id="PF06985"/>
    </source>
</evidence>
<gene>
    <name evidence="2" type="ORF">K491DRAFT_687509</name>
</gene>
<protein>
    <recommendedName>
        <fullName evidence="1">Heterokaryon incompatibility domain-containing protein</fullName>
    </recommendedName>
</protein>
<dbReference type="OrthoDB" id="20872at2759"/>